<dbReference type="InterPro" id="IPR001909">
    <property type="entry name" value="KRAB"/>
</dbReference>
<dbReference type="CDD" id="cd07765">
    <property type="entry name" value="KRAB_A-box"/>
    <property type="match status" value="1"/>
</dbReference>
<protein>
    <submittedName>
        <fullName evidence="12">Zinc finger protein 138</fullName>
    </submittedName>
</protein>
<dbReference type="Proteomes" id="UP000233020">
    <property type="component" value="Unplaced"/>
</dbReference>
<evidence type="ECO:0000259" key="10">
    <source>
        <dbReference type="PROSITE" id="PS50157"/>
    </source>
</evidence>
<dbReference type="PANTHER" id="PTHR24384">
    <property type="entry name" value="FINGER PUTATIVE TRANSCRIPTION FACTOR FAMILY-RELATED"/>
    <property type="match status" value="1"/>
</dbReference>
<dbReference type="Ensembl" id="ENSANAT00000052706.1">
    <property type="protein sequence ID" value="ENSANAP00000034642.1"/>
    <property type="gene ID" value="ENSANAG00000034920.1"/>
</dbReference>
<dbReference type="Pfam" id="PF01352">
    <property type="entry name" value="KRAB"/>
    <property type="match status" value="1"/>
</dbReference>
<dbReference type="FunFam" id="3.30.160.60:FF:002472">
    <property type="match status" value="1"/>
</dbReference>
<feature type="domain" description="KRAB" evidence="11">
    <location>
        <begin position="4"/>
        <end position="68"/>
    </location>
</feature>
<evidence type="ECO:0000256" key="5">
    <source>
        <dbReference type="ARBA" id="ARBA00022833"/>
    </source>
</evidence>
<sequence length="318" mass="37842">MGPLTFRDVKIEFSLEEWQCLDTAQRNLYRDVMLENYRNLVFLDLITWLEQGKEPWNMKSHEMVAKPPAMCSHFTQNCWLEQNIKGSFRKVTLSRYGKCGHKNLQLRKRCKSVDEFKSHQQGYNGLIQCFKQNTNKIFLCNKYVKVIHKFSNSNRHKISHTENKHFKCKEGKPFCMLSRLTKHKKVHTRKNFYKCEECRKTFNWSKNLSKHKKIHTGEKPYKCKECGKAFRKSSILTKHKRIHTREKPYICARCGKAFKQSSYLTRHNIIHTEEKPYKCEQCGKVFKQSSTLTKHQIIYTGKEPYKCEECGKAFNMSL</sequence>
<dbReference type="InterPro" id="IPR013087">
    <property type="entry name" value="Znf_C2H2_type"/>
</dbReference>
<evidence type="ECO:0000256" key="3">
    <source>
        <dbReference type="ARBA" id="ARBA00022737"/>
    </source>
</evidence>
<evidence type="ECO:0000259" key="11">
    <source>
        <dbReference type="PROSITE" id="PS50805"/>
    </source>
</evidence>
<dbReference type="PROSITE" id="PS50157">
    <property type="entry name" value="ZINC_FINGER_C2H2_2"/>
    <property type="match status" value="4"/>
</dbReference>
<keyword evidence="5" id="KW-0862">Zinc</keyword>
<evidence type="ECO:0000256" key="8">
    <source>
        <dbReference type="ARBA" id="ARBA00023242"/>
    </source>
</evidence>
<dbReference type="AlphaFoldDB" id="A0A2K5EN97"/>
<dbReference type="FunFam" id="3.30.160.60:FF:002254">
    <property type="entry name" value="Zinc finger protein 540"/>
    <property type="match status" value="1"/>
</dbReference>
<feature type="domain" description="C2H2-type" evidence="10">
    <location>
        <begin position="249"/>
        <end position="276"/>
    </location>
</feature>
<dbReference type="GO" id="GO:0008270">
    <property type="term" value="F:zinc ion binding"/>
    <property type="evidence" value="ECO:0007669"/>
    <property type="project" value="UniProtKB-KW"/>
</dbReference>
<dbReference type="PROSITE" id="PS50805">
    <property type="entry name" value="KRAB"/>
    <property type="match status" value="1"/>
</dbReference>
<evidence type="ECO:0000313" key="13">
    <source>
        <dbReference type="Proteomes" id="UP000233020"/>
    </source>
</evidence>
<reference evidence="12" key="1">
    <citation type="submission" date="2025-08" db="UniProtKB">
        <authorList>
            <consortium name="Ensembl"/>
        </authorList>
    </citation>
    <scope>IDENTIFICATION</scope>
</reference>
<dbReference type="Gene3D" id="6.10.140.140">
    <property type="match status" value="1"/>
</dbReference>
<keyword evidence="3" id="KW-0677">Repeat</keyword>
<dbReference type="PROSITE" id="PS00028">
    <property type="entry name" value="ZINC_FINGER_C2H2_1"/>
    <property type="match status" value="3"/>
</dbReference>
<evidence type="ECO:0000256" key="4">
    <source>
        <dbReference type="ARBA" id="ARBA00022771"/>
    </source>
</evidence>
<keyword evidence="7" id="KW-0804">Transcription</keyword>
<feature type="domain" description="C2H2-type" evidence="10">
    <location>
        <begin position="221"/>
        <end position="248"/>
    </location>
</feature>
<evidence type="ECO:0000313" key="12">
    <source>
        <dbReference type="Ensembl" id="ENSANAP00000034642.1"/>
    </source>
</evidence>
<proteinExistence type="predicted"/>
<keyword evidence="13" id="KW-1185">Reference proteome</keyword>
<dbReference type="OMA" id="RISHMST"/>
<dbReference type="SMART" id="SM00349">
    <property type="entry name" value="KRAB"/>
    <property type="match status" value="1"/>
</dbReference>
<evidence type="ECO:0000256" key="7">
    <source>
        <dbReference type="ARBA" id="ARBA00023163"/>
    </source>
</evidence>
<dbReference type="FunFam" id="3.30.160.60:FF:000034">
    <property type="entry name" value="zinc finger protein 25"/>
    <property type="match status" value="1"/>
</dbReference>
<dbReference type="InterPro" id="IPR036051">
    <property type="entry name" value="KRAB_dom_sf"/>
</dbReference>
<feature type="domain" description="C2H2-type" evidence="10">
    <location>
        <begin position="193"/>
        <end position="220"/>
    </location>
</feature>
<dbReference type="SMART" id="SM00355">
    <property type="entry name" value="ZnF_C2H2"/>
    <property type="match status" value="5"/>
</dbReference>
<keyword evidence="8" id="KW-0539">Nucleus</keyword>
<keyword evidence="6" id="KW-0805">Transcription regulation</keyword>
<accession>A0A2K5EN97</accession>
<dbReference type="PANTHER" id="PTHR24384:SF211">
    <property type="entry name" value="ZINC FINGER PROTEIN 138-RELATED"/>
    <property type="match status" value="1"/>
</dbReference>
<evidence type="ECO:0000256" key="9">
    <source>
        <dbReference type="PROSITE-ProRule" id="PRU00042"/>
    </source>
</evidence>
<name>A0A2K5EN97_AOTNA</name>
<comment type="subcellular location">
    <subcellularLocation>
        <location evidence="1">Nucleus</location>
    </subcellularLocation>
</comment>
<dbReference type="FunFam" id="3.30.160.60:FF:000362">
    <property type="entry name" value="Zinc finger protein 606"/>
    <property type="match status" value="1"/>
</dbReference>
<keyword evidence="2" id="KW-0479">Metal-binding</keyword>
<dbReference type="Gene3D" id="3.30.160.60">
    <property type="entry name" value="Classic Zinc Finger"/>
    <property type="match status" value="6"/>
</dbReference>
<gene>
    <name evidence="12" type="primary">ZNF138</name>
</gene>
<dbReference type="GO" id="GO:0000981">
    <property type="term" value="F:DNA-binding transcription factor activity, RNA polymerase II-specific"/>
    <property type="evidence" value="ECO:0007669"/>
    <property type="project" value="TreeGrafter"/>
</dbReference>
<feature type="domain" description="C2H2-type" evidence="10">
    <location>
        <begin position="277"/>
        <end position="304"/>
    </location>
</feature>
<evidence type="ECO:0000256" key="1">
    <source>
        <dbReference type="ARBA" id="ARBA00004123"/>
    </source>
</evidence>
<dbReference type="SUPFAM" id="SSF109640">
    <property type="entry name" value="KRAB domain (Kruppel-associated box)"/>
    <property type="match status" value="1"/>
</dbReference>
<dbReference type="InterPro" id="IPR036236">
    <property type="entry name" value="Znf_C2H2_sf"/>
</dbReference>
<dbReference type="InterPro" id="IPR050752">
    <property type="entry name" value="C2H2-ZF_domain"/>
</dbReference>
<organism evidence="12 13">
    <name type="scientific">Aotus nancymaae</name>
    <name type="common">Ma's night monkey</name>
    <dbReference type="NCBI Taxonomy" id="37293"/>
    <lineage>
        <taxon>Eukaryota</taxon>
        <taxon>Metazoa</taxon>
        <taxon>Chordata</taxon>
        <taxon>Craniata</taxon>
        <taxon>Vertebrata</taxon>
        <taxon>Euteleostomi</taxon>
        <taxon>Mammalia</taxon>
        <taxon>Eutheria</taxon>
        <taxon>Euarchontoglires</taxon>
        <taxon>Primates</taxon>
        <taxon>Haplorrhini</taxon>
        <taxon>Platyrrhini</taxon>
        <taxon>Aotidae</taxon>
        <taxon>Aotus</taxon>
    </lineage>
</organism>
<dbReference type="SUPFAM" id="SSF57667">
    <property type="entry name" value="beta-beta-alpha zinc fingers"/>
    <property type="match status" value="4"/>
</dbReference>
<dbReference type="GeneTree" id="ENSGT00940000162960"/>
<dbReference type="GO" id="GO:0000978">
    <property type="term" value="F:RNA polymerase II cis-regulatory region sequence-specific DNA binding"/>
    <property type="evidence" value="ECO:0007669"/>
    <property type="project" value="TreeGrafter"/>
</dbReference>
<reference evidence="12" key="2">
    <citation type="submission" date="2025-09" db="UniProtKB">
        <authorList>
            <consortium name="Ensembl"/>
        </authorList>
    </citation>
    <scope>IDENTIFICATION</scope>
</reference>
<evidence type="ECO:0000256" key="2">
    <source>
        <dbReference type="ARBA" id="ARBA00022723"/>
    </source>
</evidence>
<keyword evidence="4 9" id="KW-0863">Zinc-finger</keyword>
<evidence type="ECO:0000256" key="6">
    <source>
        <dbReference type="ARBA" id="ARBA00023015"/>
    </source>
</evidence>
<dbReference type="Pfam" id="PF00096">
    <property type="entry name" value="zf-C2H2"/>
    <property type="match status" value="4"/>
</dbReference>
<dbReference type="GO" id="GO:0005634">
    <property type="term" value="C:nucleus"/>
    <property type="evidence" value="ECO:0007669"/>
    <property type="project" value="UniProtKB-SubCell"/>
</dbReference>